<proteinExistence type="predicted"/>
<protein>
    <submittedName>
        <fullName evidence="1">Uncharacterized protein</fullName>
    </submittedName>
</protein>
<dbReference type="RefSeq" id="WP_203669093.1">
    <property type="nucleotide sequence ID" value="NZ_BONO01000018.1"/>
</dbReference>
<evidence type="ECO:0000313" key="1">
    <source>
        <dbReference type="EMBL" id="GIG37075.1"/>
    </source>
</evidence>
<dbReference type="Proteomes" id="UP000642125">
    <property type="component" value="Unassembled WGS sequence"/>
</dbReference>
<reference evidence="1" key="1">
    <citation type="submission" date="2021-01" db="EMBL/GenBank/DDBJ databases">
        <title>Whole genome shotgun sequence of Cellulomonas pakistanensis NBRC 110800.</title>
        <authorList>
            <person name="Komaki H."/>
            <person name="Tamura T."/>
        </authorList>
    </citation>
    <scope>NUCLEOTIDE SEQUENCE</scope>
    <source>
        <strain evidence="1">NBRC 110800</strain>
    </source>
</reference>
<evidence type="ECO:0000313" key="2">
    <source>
        <dbReference type="Proteomes" id="UP000642125"/>
    </source>
</evidence>
<comment type="caution">
    <text evidence="1">The sequence shown here is derived from an EMBL/GenBank/DDBJ whole genome shotgun (WGS) entry which is preliminary data.</text>
</comment>
<sequence length="165" mass="17991">MTPAEWPHGRAEIEALLRGRRLEQVPPSTDNALALIARARLHLATAEAVAPTDPDIGMDALHDANRKALEAVLLDQGLRTTRDGGHTAPYEAAKAQLRTSARTARPELFVYEVVRRLRHGADYASYEVHLTASDVGDDLADSHALVEICSRLVGSMPAFRPDPAR</sequence>
<organism evidence="1 2">
    <name type="scientific">Cellulomonas pakistanensis</name>
    <dbReference type="NCBI Taxonomy" id="992287"/>
    <lineage>
        <taxon>Bacteria</taxon>
        <taxon>Bacillati</taxon>
        <taxon>Actinomycetota</taxon>
        <taxon>Actinomycetes</taxon>
        <taxon>Micrococcales</taxon>
        <taxon>Cellulomonadaceae</taxon>
        <taxon>Cellulomonas</taxon>
    </lineage>
</organism>
<name>A0A919U791_9CELL</name>
<dbReference type="EMBL" id="BONO01000018">
    <property type="protein sequence ID" value="GIG37075.1"/>
    <property type="molecule type" value="Genomic_DNA"/>
</dbReference>
<dbReference type="AlphaFoldDB" id="A0A919U791"/>
<accession>A0A919U791</accession>
<keyword evidence="2" id="KW-1185">Reference proteome</keyword>
<gene>
    <name evidence="1" type="ORF">Cpa01nite_24560</name>
</gene>